<gene>
    <name evidence="4" type="ORF">SAMN02745782_00087</name>
</gene>
<accession>A0A1T4K9Z7</accession>
<dbReference type="GeneID" id="70583819"/>
<keyword evidence="1 4" id="KW-0238">DNA-binding</keyword>
<name>A0A1T4K9Z7_VIBCI</name>
<dbReference type="GO" id="GO:0015833">
    <property type="term" value="P:peptide transport"/>
    <property type="evidence" value="ECO:0007669"/>
    <property type="project" value="TreeGrafter"/>
</dbReference>
<dbReference type="Pfam" id="PF12793">
    <property type="entry name" value="SgrR_N"/>
    <property type="match status" value="1"/>
</dbReference>
<protein>
    <submittedName>
        <fullName evidence="4">DNA-binding transcriptional regulator SgrR of sgrS sRNA, contains a MarR-type HTH domain and a solute-binding domain</fullName>
    </submittedName>
</protein>
<dbReference type="GO" id="GO:1904680">
    <property type="term" value="F:peptide transmembrane transporter activity"/>
    <property type="evidence" value="ECO:0007669"/>
    <property type="project" value="TreeGrafter"/>
</dbReference>
<dbReference type="SUPFAM" id="SSF53850">
    <property type="entry name" value="Periplasmic binding protein-like II"/>
    <property type="match status" value="1"/>
</dbReference>
<feature type="domain" description="Transcriptional regulator SgrR N-terminal HTH" evidence="3">
    <location>
        <begin position="6"/>
        <end position="119"/>
    </location>
</feature>
<dbReference type="RefSeq" id="WP_078924504.1">
    <property type="nucleotide sequence ID" value="NZ_FUXB01000001.1"/>
</dbReference>
<dbReference type="Gene3D" id="3.40.190.10">
    <property type="entry name" value="Periplasmic binding protein-like II"/>
    <property type="match status" value="1"/>
</dbReference>
<dbReference type="STRING" id="1123491.SAMN02745782_00087"/>
<organism evidence="4 5">
    <name type="scientific">Vibrio cincinnatiensis DSM 19608</name>
    <dbReference type="NCBI Taxonomy" id="1123491"/>
    <lineage>
        <taxon>Bacteria</taxon>
        <taxon>Pseudomonadati</taxon>
        <taxon>Pseudomonadota</taxon>
        <taxon>Gammaproteobacteria</taxon>
        <taxon>Vibrionales</taxon>
        <taxon>Vibrionaceae</taxon>
        <taxon>Vibrio</taxon>
    </lineage>
</organism>
<dbReference type="OrthoDB" id="5894719at2"/>
<reference evidence="5" key="1">
    <citation type="submission" date="2017-02" db="EMBL/GenBank/DDBJ databases">
        <authorList>
            <person name="Varghese N."/>
            <person name="Submissions S."/>
        </authorList>
    </citation>
    <scope>NUCLEOTIDE SEQUENCE [LARGE SCALE GENOMIC DNA]</scope>
    <source>
        <strain evidence="5">DSM 19608</strain>
    </source>
</reference>
<dbReference type="GO" id="GO:0003677">
    <property type="term" value="F:DNA binding"/>
    <property type="evidence" value="ECO:0007669"/>
    <property type="project" value="UniProtKB-KW"/>
</dbReference>
<dbReference type="InterPro" id="IPR000914">
    <property type="entry name" value="SBP_5_dom"/>
</dbReference>
<dbReference type="InterPro" id="IPR025370">
    <property type="entry name" value="SgrR_HTH_N"/>
</dbReference>
<evidence type="ECO:0000259" key="2">
    <source>
        <dbReference type="Pfam" id="PF00496"/>
    </source>
</evidence>
<evidence type="ECO:0000313" key="4">
    <source>
        <dbReference type="EMBL" id="SJZ39239.1"/>
    </source>
</evidence>
<dbReference type="PANTHER" id="PTHR30290:SF72">
    <property type="entry name" value="HTH-TYPE TRANSCRIPTIONAL REGULATOR SGRR"/>
    <property type="match status" value="1"/>
</dbReference>
<dbReference type="PANTHER" id="PTHR30290">
    <property type="entry name" value="PERIPLASMIC BINDING COMPONENT OF ABC TRANSPORTER"/>
    <property type="match status" value="1"/>
</dbReference>
<evidence type="ECO:0000313" key="5">
    <source>
        <dbReference type="Proteomes" id="UP000190834"/>
    </source>
</evidence>
<feature type="domain" description="Solute-binding protein family 5" evidence="2">
    <location>
        <begin position="163"/>
        <end position="364"/>
    </location>
</feature>
<dbReference type="AlphaFoldDB" id="A0A1T4K9Z7"/>
<keyword evidence="5" id="KW-1185">Reference proteome</keyword>
<evidence type="ECO:0000259" key="3">
    <source>
        <dbReference type="Pfam" id="PF12793"/>
    </source>
</evidence>
<dbReference type="EMBL" id="FUXB01000001">
    <property type="protein sequence ID" value="SJZ39239.1"/>
    <property type="molecule type" value="Genomic_DNA"/>
</dbReference>
<dbReference type="Proteomes" id="UP000190834">
    <property type="component" value="Unassembled WGS sequence"/>
</dbReference>
<dbReference type="Pfam" id="PF00496">
    <property type="entry name" value="SBP_bac_5"/>
    <property type="match status" value="1"/>
</dbReference>
<proteinExistence type="predicted"/>
<dbReference type="InterPro" id="IPR039424">
    <property type="entry name" value="SBP_5"/>
</dbReference>
<sequence length="574" mass="66291">MSILNLYRYYLRLQEYGIEKNSATTLDEIADKLCTSPRYARSLLRQMQKHHWLTWQPKVGRNQRSTLCLTQPADTLKQQLASDYILRGQYSKALTLLEHNEQLFARLLQHTSGASMHQGRLHIQLTYRRSFQPLLPHLPQRNSERFLLRQVYACLVRCDAEGQIQPELAHHWHYDAERFQWRFHLRPELTFHNGQRIDAQTIVELFQLLQKQPDYQEALAHLQHISAPHSREVLFEFSQPDQGFAGLISGVQYSIQPPEQLRSQTMPLIGCGPFKIQKQTDKQLILNAFEDYYGCRSLCDEVTIWLFDQDTGQEVSAIPHSGRSCQYYVSTTSSSIAPEQVNQYSRQEEGGIFLLINQNAKKPLTAPQRHGVLQLFEPRHLSECSPYNNLDPAYHILPFWPKLSRLPCQSSSLPEHITIAVYDYVVLVEYAQTMAKQLEHQGVTVTVKQYDYQTLTHHASQGLLTAELVLTSLNLDDNRHTSAYQFLYSNPLLHSCVGPQTSQWLKESLIQLRANTPVSDYLTILEPFASSLIHHGLIHPLFHEKQVLHFHNLINNAALTAWGWPDLKQVWTCG</sequence>
<evidence type="ECO:0000256" key="1">
    <source>
        <dbReference type="ARBA" id="ARBA00023125"/>
    </source>
</evidence>